<evidence type="ECO:0000256" key="1">
    <source>
        <dbReference type="ARBA" id="ARBA00004123"/>
    </source>
</evidence>
<evidence type="ECO:0000256" key="9">
    <source>
        <dbReference type="ARBA" id="ARBA00023163"/>
    </source>
</evidence>
<name>A0A8S4S8Z8_9NEOP</name>
<dbReference type="Proteomes" id="UP000838756">
    <property type="component" value="Unassembled WGS sequence"/>
</dbReference>
<evidence type="ECO:0000256" key="8">
    <source>
        <dbReference type="ARBA" id="ARBA00023125"/>
    </source>
</evidence>
<keyword evidence="8" id="KW-0238">DNA-binding</keyword>
<evidence type="ECO:0000256" key="6">
    <source>
        <dbReference type="ARBA" id="ARBA00022833"/>
    </source>
</evidence>
<dbReference type="InterPro" id="IPR013087">
    <property type="entry name" value="Znf_C2H2_type"/>
</dbReference>
<feature type="domain" description="C2H2-type" evidence="12">
    <location>
        <begin position="401"/>
        <end position="429"/>
    </location>
</feature>
<dbReference type="GO" id="GO:0003677">
    <property type="term" value="F:DNA binding"/>
    <property type="evidence" value="ECO:0007669"/>
    <property type="project" value="UniProtKB-KW"/>
</dbReference>
<reference evidence="13" key="1">
    <citation type="submission" date="2022-03" db="EMBL/GenBank/DDBJ databases">
        <authorList>
            <person name="Lindestad O."/>
        </authorList>
    </citation>
    <scope>NUCLEOTIDE SEQUENCE</scope>
</reference>
<protein>
    <submittedName>
        <fullName evidence="13">Jg5996 protein</fullName>
    </submittedName>
</protein>
<evidence type="ECO:0000259" key="12">
    <source>
        <dbReference type="PROSITE" id="PS50157"/>
    </source>
</evidence>
<dbReference type="GO" id="GO:0008270">
    <property type="term" value="F:zinc ion binding"/>
    <property type="evidence" value="ECO:0007669"/>
    <property type="project" value="UniProtKB-KW"/>
</dbReference>
<dbReference type="Pfam" id="PF13912">
    <property type="entry name" value="zf-C2H2_6"/>
    <property type="match status" value="1"/>
</dbReference>
<evidence type="ECO:0000313" key="13">
    <source>
        <dbReference type="EMBL" id="CAH2251356.1"/>
    </source>
</evidence>
<feature type="domain" description="C2H2-type" evidence="12">
    <location>
        <begin position="96"/>
        <end position="123"/>
    </location>
</feature>
<dbReference type="FunFam" id="3.30.160.60:FF:001480">
    <property type="entry name" value="Si:cabz01071911.3"/>
    <property type="match status" value="1"/>
</dbReference>
<dbReference type="Pfam" id="PF12756">
    <property type="entry name" value="zf-C2H2_2"/>
    <property type="match status" value="1"/>
</dbReference>
<dbReference type="InterPro" id="IPR036236">
    <property type="entry name" value="Znf_C2H2_sf"/>
</dbReference>
<keyword evidence="14" id="KW-1185">Reference proteome</keyword>
<dbReference type="SMART" id="SM00355">
    <property type="entry name" value="ZnF_C2H2"/>
    <property type="match status" value="24"/>
</dbReference>
<dbReference type="InterPro" id="IPR041661">
    <property type="entry name" value="ZN622/Rei1/Reh1_Znf-C2H2"/>
</dbReference>
<dbReference type="PANTHER" id="PTHR24379:SF121">
    <property type="entry name" value="C2H2-TYPE DOMAIN-CONTAINING PROTEIN"/>
    <property type="match status" value="1"/>
</dbReference>
<evidence type="ECO:0000256" key="10">
    <source>
        <dbReference type="ARBA" id="ARBA00023242"/>
    </source>
</evidence>
<dbReference type="OrthoDB" id="3069995at2759"/>
<dbReference type="PROSITE" id="PS00028">
    <property type="entry name" value="ZINC_FINGER_C2H2_1"/>
    <property type="match status" value="15"/>
</dbReference>
<dbReference type="GO" id="GO:0005634">
    <property type="term" value="C:nucleus"/>
    <property type="evidence" value="ECO:0007669"/>
    <property type="project" value="UniProtKB-SubCell"/>
</dbReference>
<keyword evidence="9" id="KW-0804">Transcription</keyword>
<dbReference type="AlphaFoldDB" id="A0A8S4S8Z8"/>
<dbReference type="SUPFAM" id="SSF57667">
    <property type="entry name" value="beta-beta-alpha zinc fingers"/>
    <property type="match status" value="7"/>
</dbReference>
<feature type="domain" description="C2H2-type" evidence="12">
    <location>
        <begin position="122"/>
        <end position="150"/>
    </location>
</feature>
<evidence type="ECO:0000256" key="3">
    <source>
        <dbReference type="ARBA" id="ARBA00022723"/>
    </source>
</evidence>
<keyword evidence="6" id="KW-0862">Zinc</keyword>
<dbReference type="EMBL" id="CAKXAJ010026023">
    <property type="protein sequence ID" value="CAH2251356.1"/>
    <property type="molecule type" value="Genomic_DNA"/>
</dbReference>
<feature type="domain" description="C2H2-type" evidence="12">
    <location>
        <begin position="290"/>
        <end position="317"/>
    </location>
</feature>
<evidence type="ECO:0000256" key="4">
    <source>
        <dbReference type="ARBA" id="ARBA00022737"/>
    </source>
</evidence>
<feature type="domain" description="C2H2-type" evidence="12">
    <location>
        <begin position="371"/>
        <end position="399"/>
    </location>
</feature>
<keyword evidence="3" id="KW-0479">Metal-binding</keyword>
<comment type="similarity">
    <text evidence="2">Belongs to the krueppel C2H2-type zinc-finger protein family.</text>
</comment>
<evidence type="ECO:0000256" key="2">
    <source>
        <dbReference type="ARBA" id="ARBA00006991"/>
    </source>
</evidence>
<organism evidence="13 14">
    <name type="scientific">Pararge aegeria aegeria</name>
    <dbReference type="NCBI Taxonomy" id="348720"/>
    <lineage>
        <taxon>Eukaryota</taxon>
        <taxon>Metazoa</taxon>
        <taxon>Ecdysozoa</taxon>
        <taxon>Arthropoda</taxon>
        <taxon>Hexapoda</taxon>
        <taxon>Insecta</taxon>
        <taxon>Pterygota</taxon>
        <taxon>Neoptera</taxon>
        <taxon>Endopterygota</taxon>
        <taxon>Lepidoptera</taxon>
        <taxon>Glossata</taxon>
        <taxon>Ditrysia</taxon>
        <taxon>Papilionoidea</taxon>
        <taxon>Nymphalidae</taxon>
        <taxon>Satyrinae</taxon>
        <taxon>Satyrini</taxon>
        <taxon>Parargina</taxon>
        <taxon>Pararge</taxon>
    </lineage>
</organism>
<keyword evidence="10" id="KW-0539">Nucleus</keyword>
<keyword evidence="4" id="KW-0677">Repeat</keyword>
<keyword evidence="5 11" id="KW-0863">Zinc-finger</keyword>
<keyword evidence="7" id="KW-0805">Transcription regulation</keyword>
<evidence type="ECO:0000313" key="14">
    <source>
        <dbReference type="Proteomes" id="UP000838756"/>
    </source>
</evidence>
<gene>
    <name evidence="13" type="primary">jg5996</name>
    <name evidence="13" type="ORF">PAEG_LOCUS22214</name>
</gene>
<feature type="domain" description="C2H2-type" evidence="12">
    <location>
        <begin position="923"/>
        <end position="951"/>
    </location>
</feature>
<dbReference type="Pfam" id="PF00096">
    <property type="entry name" value="zf-C2H2"/>
    <property type="match status" value="3"/>
</dbReference>
<accession>A0A8S4S8Z8</accession>
<feature type="domain" description="C2H2-type" evidence="12">
    <location>
        <begin position="316"/>
        <end position="344"/>
    </location>
</feature>
<comment type="subcellular location">
    <subcellularLocation>
        <location evidence="1">Nucleus</location>
    </subcellularLocation>
</comment>
<sequence length="982" mass="115846">MLCVYCHEEFTDPNVYRNHMGEYHKTFTVSTAFAHCGSGKEYLKVDLTNLRCRICDTPCDKLEEIAAHIRDTHDVSHFDTECDIGMHPYRLNSDKWVCALCDKKFASLIQLCRHTTSHYQKYTCDVCGRMYLTIEALRYHTRCNHTGRHEKLVNKGFFSFLATEPVSSIQKAKRNAELVLQYSTVYPFRVRGKDMLCVYCHEEFTDPGVYRNHMDEYHKTFTVSTAFAHCGGGKEYLKVDLSNLKCRLCSTPCLNLEEIATHIRDTHGVSQINTDSEIRMHPYRLNNEKWACALCDKKFASLIKLCRHTTSHYQKFTCDVCGRMYLTNEALKYHNRCSHAGSNVCRKCWTDFPTLEMKREHIKVSKSCWPFCCVTCGERFVSWEKRQDHLSEVHGREKRVYGCPDCDQTFNCRKPFYNHYTLMHSDNSYKCPCCELKFSTRKQMEEHRYGHTGEKPFQCNVCLKTFSRRKNLQQHMWIHSEMKRCTLEIRGRRENESEKKKIILVYQTPQRRNAELILRHSTAYPFKTRFSQILCAFCLDEYNTLANLRYHMKTDHVDTDFKNVFYRTKDNLIKVDITDLKCNICQQDIQDVDTLMGHLSREHNKPVRYNARFGVLPYKQNSIDHWVCVYCQKTYLEFTQFKRHIATHFMNFSCDKCGTTFISEHALRDHRRQVKCFRTAYKPRNGRVMRPRTNAEIILQCSTACPFRTWKSNFNCVFCRVQSSDPSNLRAHMVSRHENYDVQAAFYKKLGKEFLKIDITDLQCKLCFMPIENFENLTYHLKNDHQQPINCDAQLGVLPFRLNDGSIWKCTMCPNEFKDFISLKKHTSEHFQNYVCDTCGEGFITESAMIAHTKIPHENKYNCSRCVATFSTLEERNVHVKTQHTSTPYMCVYCKEKPRFANWELRKRHLMEVHNYKTGADKYECTTCQKTFKTRSGKYNHMARTHRIKKDTELNYPCHSCPKAFTTQLFLDKHVAKKHFDV</sequence>
<dbReference type="PANTHER" id="PTHR24379">
    <property type="entry name" value="KRAB AND ZINC FINGER DOMAIN-CONTAINING"/>
    <property type="match status" value="1"/>
</dbReference>
<evidence type="ECO:0000256" key="7">
    <source>
        <dbReference type="ARBA" id="ARBA00023015"/>
    </source>
</evidence>
<dbReference type="Gene3D" id="3.30.160.60">
    <property type="entry name" value="Classic Zinc Finger"/>
    <property type="match status" value="9"/>
</dbReference>
<dbReference type="PROSITE" id="PS50157">
    <property type="entry name" value="ZINC_FINGER_C2H2_2"/>
    <property type="match status" value="12"/>
</dbReference>
<feature type="domain" description="C2H2-type" evidence="12">
    <location>
        <begin position="429"/>
        <end position="456"/>
    </location>
</feature>
<feature type="domain" description="C2H2-type" evidence="12">
    <location>
        <begin position="834"/>
        <end position="862"/>
    </location>
</feature>
<feature type="domain" description="C2H2-type" evidence="12">
    <location>
        <begin position="652"/>
        <end position="683"/>
    </location>
</feature>
<comment type="caution">
    <text evidence="13">The sequence shown here is derived from an EMBL/GenBank/DDBJ whole genome shotgun (WGS) entry which is preliminary data.</text>
</comment>
<feature type="domain" description="C2H2-type" evidence="12">
    <location>
        <begin position="956"/>
        <end position="982"/>
    </location>
</feature>
<proteinExistence type="inferred from homology"/>
<evidence type="ECO:0000256" key="5">
    <source>
        <dbReference type="ARBA" id="ARBA00022771"/>
    </source>
</evidence>
<feature type="domain" description="C2H2-type" evidence="12">
    <location>
        <begin position="457"/>
        <end position="484"/>
    </location>
</feature>
<evidence type="ECO:0000256" key="11">
    <source>
        <dbReference type="PROSITE-ProRule" id="PRU00042"/>
    </source>
</evidence>